<gene>
    <name evidence="2" type="ORF">KFK09_009312</name>
</gene>
<dbReference type="EMBL" id="JAGYWB010000007">
    <property type="protein sequence ID" value="KAI0516635.1"/>
    <property type="molecule type" value="Genomic_DNA"/>
</dbReference>
<dbReference type="Proteomes" id="UP000829196">
    <property type="component" value="Unassembled WGS sequence"/>
</dbReference>
<evidence type="ECO:0008006" key="4">
    <source>
        <dbReference type="Google" id="ProtNLM"/>
    </source>
</evidence>
<comment type="caution">
    <text evidence="2">The sequence shown here is derived from an EMBL/GenBank/DDBJ whole genome shotgun (WGS) entry which is preliminary data.</text>
</comment>
<evidence type="ECO:0000313" key="3">
    <source>
        <dbReference type="Proteomes" id="UP000829196"/>
    </source>
</evidence>
<accession>A0A8T3BQM8</accession>
<keyword evidence="1" id="KW-0472">Membrane</keyword>
<protein>
    <recommendedName>
        <fullName evidence="4">Transmembrane protein</fullName>
    </recommendedName>
</protein>
<reference evidence="2" key="1">
    <citation type="journal article" date="2022" name="Front. Genet.">
        <title>Chromosome-Scale Assembly of the Dendrobium nobile Genome Provides Insights Into the Molecular Mechanism of the Biosynthesis of the Medicinal Active Ingredient of Dendrobium.</title>
        <authorList>
            <person name="Xu Q."/>
            <person name="Niu S.-C."/>
            <person name="Li K.-L."/>
            <person name="Zheng P.-J."/>
            <person name="Zhang X.-J."/>
            <person name="Jia Y."/>
            <person name="Liu Y."/>
            <person name="Niu Y.-X."/>
            <person name="Yu L.-H."/>
            <person name="Chen D.-F."/>
            <person name="Zhang G.-Q."/>
        </authorList>
    </citation>
    <scope>NUCLEOTIDE SEQUENCE</scope>
    <source>
        <tissue evidence="2">Leaf</tissue>
    </source>
</reference>
<organism evidence="2 3">
    <name type="scientific">Dendrobium nobile</name>
    <name type="common">Orchid</name>
    <dbReference type="NCBI Taxonomy" id="94219"/>
    <lineage>
        <taxon>Eukaryota</taxon>
        <taxon>Viridiplantae</taxon>
        <taxon>Streptophyta</taxon>
        <taxon>Embryophyta</taxon>
        <taxon>Tracheophyta</taxon>
        <taxon>Spermatophyta</taxon>
        <taxon>Magnoliopsida</taxon>
        <taxon>Liliopsida</taxon>
        <taxon>Asparagales</taxon>
        <taxon>Orchidaceae</taxon>
        <taxon>Epidendroideae</taxon>
        <taxon>Malaxideae</taxon>
        <taxon>Dendrobiinae</taxon>
        <taxon>Dendrobium</taxon>
    </lineage>
</organism>
<proteinExistence type="predicted"/>
<evidence type="ECO:0000256" key="1">
    <source>
        <dbReference type="SAM" id="Phobius"/>
    </source>
</evidence>
<feature type="transmembrane region" description="Helical" evidence="1">
    <location>
        <begin position="84"/>
        <end position="101"/>
    </location>
</feature>
<keyword evidence="1" id="KW-0812">Transmembrane</keyword>
<keyword evidence="1" id="KW-1133">Transmembrane helix</keyword>
<dbReference type="AlphaFoldDB" id="A0A8T3BQM8"/>
<evidence type="ECO:0000313" key="2">
    <source>
        <dbReference type="EMBL" id="KAI0516635.1"/>
    </source>
</evidence>
<sequence>MAESTPQSTGHEILQSSRSDEIITAVEYSSGQSPLIEPVILSTELVSSNRVLYNHERATVTDDETDDEQRELAQRQRLEKTAKFSCSVAFSISIAIIIGVVDNTTKSGSRSRSELILLKASAALALLTFFAGLGLFISVQYKNVRRTILVWLIMIAAISELAGVVVLAMSIII</sequence>
<feature type="transmembrane region" description="Helical" evidence="1">
    <location>
        <begin position="149"/>
        <end position="172"/>
    </location>
</feature>
<keyword evidence="3" id="KW-1185">Reference proteome</keyword>
<name>A0A8T3BQM8_DENNO</name>
<feature type="transmembrane region" description="Helical" evidence="1">
    <location>
        <begin position="116"/>
        <end position="137"/>
    </location>
</feature>